<feature type="chain" id="PRO_5043399918" evidence="2">
    <location>
        <begin position="21"/>
        <end position="258"/>
    </location>
</feature>
<feature type="compositionally biased region" description="Basic and acidic residues" evidence="1">
    <location>
        <begin position="227"/>
        <end position="240"/>
    </location>
</feature>
<reference evidence="3 4" key="1">
    <citation type="submission" date="2016-02" db="EMBL/GenBank/DDBJ databases">
        <title>Genome analysis of coral dinoflagellate symbionts highlights evolutionary adaptations to a symbiotic lifestyle.</title>
        <authorList>
            <person name="Aranda M."/>
            <person name="Li Y."/>
            <person name="Liew Y.J."/>
            <person name="Baumgarten S."/>
            <person name="Simakov O."/>
            <person name="Wilson M."/>
            <person name="Piel J."/>
            <person name="Ashoor H."/>
            <person name="Bougouffa S."/>
            <person name="Bajic V.B."/>
            <person name="Ryu T."/>
            <person name="Ravasi T."/>
            <person name="Bayer T."/>
            <person name="Micklem G."/>
            <person name="Kim H."/>
            <person name="Bhak J."/>
            <person name="Lajeunesse T.C."/>
            <person name="Voolstra C.R."/>
        </authorList>
    </citation>
    <scope>NUCLEOTIDE SEQUENCE [LARGE SCALE GENOMIC DNA]</scope>
    <source>
        <strain evidence="3 4">CCMP2467</strain>
    </source>
</reference>
<comment type="caution">
    <text evidence="3">The sequence shown here is derived from an EMBL/GenBank/DDBJ whole genome shotgun (WGS) entry which is preliminary data.</text>
</comment>
<dbReference type="EMBL" id="LSRX01000576">
    <property type="protein sequence ID" value="OLP93555.1"/>
    <property type="molecule type" value="Genomic_DNA"/>
</dbReference>
<evidence type="ECO:0000256" key="2">
    <source>
        <dbReference type="SAM" id="SignalP"/>
    </source>
</evidence>
<dbReference type="OrthoDB" id="423921at2759"/>
<proteinExistence type="predicted"/>
<gene>
    <name evidence="3" type="ORF">AK812_SmicGene24545</name>
</gene>
<feature type="compositionally biased region" description="Basic and acidic residues" evidence="1">
    <location>
        <begin position="45"/>
        <end position="58"/>
    </location>
</feature>
<keyword evidence="4" id="KW-1185">Reference proteome</keyword>
<dbReference type="AlphaFoldDB" id="A0A1Q9DEJ4"/>
<feature type="region of interest" description="Disordered" evidence="1">
    <location>
        <begin position="103"/>
        <end position="185"/>
    </location>
</feature>
<feature type="compositionally biased region" description="Basic and acidic residues" evidence="1">
    <location>
        <begin position="140"/>
        <end position="185"/>
    </location>
</feature>
<keyword evidence="2" id="KW-0732">Signal</keyword>
<feature type="region of interest" description="Disordered" evidence="1">
    <location>
        <begin position="225"/>
        <end position="258"/>
    </location>
</feature>
<evidence type="ECO:0000313" key="4">
    <source>
        <dbReference type="Proteomes" id="UP000186817"/>
    </source>
</evidence>
<evidence type="ECO:0000256" key="1">
    <source>
        <dbReference type="SAM" id="MobiDB-lite"/>
    </source>
</evidence>
<accession>A0A1Q9DEJ4</accession>
<feature type="compositionally biased region" description="Polar residues" evidence="1">
    <location>
        <begin position="124"/>
        <end position="139"/>
    </location>
</feature>
<feature type="signal peptide" evidence="2">
    <location>
        <begin position="1"/>
        <end position="20"/>
    </location>
</feature>
<feature type="region of interest" description="Disordered" evidence="1">
    <location>
        <begin position="32"/>
        <end position="58"/>
    </location>
</feature>
<name>A0A1Q9DEJ4_SYMMI</name>
<dbReference type="Proteomes" id="UP000186817">
    <property type="component" value="Unassembled WGS sequence"/>
</dbReference>
<protein>
    <submittedName>
        <fullName evidence="3">Uncharacterized protein</fullName>
    </submittedName>
</protein>
<evidence type="ECO:0000313" key="3">
    <source>
        <dbReference type="EMBL" id="OLP93555.1"/>
    </source>
</evidence>
<organism evidence="3 4">
    <name type="scientific">Symbiodinium microadriaticum</name>
    <name type="common">Dinoflagellate</name>
    <name type="synonym">Zooxanthella microadriatica</name>
    <dbReference type="NCBI Taxonomy" id="2951"/>
    <lineage>
        <taxon>Eukaryota</taxon>
        <taxon>Sar</taxon>
        <taxon>Alveolata</taxon>
        <taxon>Dinophyceae</taxon>
        <taxon>Suessiales</taxon>
        <taxon>Symbiodiniaceae</taxon>
        <taxon>Symbiodinium</taxon>
    </lineage>
</organism>
<sequence>MPFSGAFGAIVLLALHLSASTRDADLEVQRSRMETRPGSLQHAAEASREEEFGLDRPDALRLRADSAQGGLSRPARDLDQEQNEHLRLERQLAVHLDSAEAREVLQGQRSSSALSSAEVLDGADTTTGKPAETSAQQNESAKEDFQKSAEDSEKVKEDVEKVESATHDAQEKSKKVDKDFAKEDEKIKKLDETLKRLSQKVFRWQEEIMQYFEDVEGPKYSPLMNVKLDRSRDERGKGDSEQPGSDDVATSSAPPPAS</sequence>